<sequence>MDGIGISVTLDGGHLSVTPTNAVGRLALGGGPLTVDLRDIAAVTVHEAGPLRNGRLDLRLRDGRSYQLAFTRAHQDDFARLQGILVARRGPQVPLPRAADLAPPLRGHGFFNVPVLEETAVVRALCGPAPTGERASEAELRLRDDHVQVLVEGYAVGVLSTAAAYAYRVPLERVGGSGRCRVRLWWTREHPEFACSVALDLAEPEFALPLNTVDPLAPHLPPGRPFQLTGEREHLDVLVPLMDSAYLPGKALVVASLHLVERAGPRSTSVVVALRVDGRDIGELGRQTSGRFRPLVGPLEEAGLPCHADVVLVGNAIAVEGKALLTPPEELPDEFIQRVRGLLRA</sequence>
<dbReference type="Proteomes" id="UP000282454">
    <property type="component" value="Unassembled WGS sequence"/>
</dbReference>
<dbReference type="OrthoDB" id="9812156at2"/>
<evidence type="ECO:0000259" key="1">
    <source>
        <dbReference type="Pfam" id="PF14472"/>
    </source>
</evidence>
<dbReference type="Pfam" id="PF14472">
    <property type="entry name" value="DUF4429"/>
    <property type="match status" value="1"/>
</dbReference>
<accession>A0A421B4X8</accession>
<gene>
    <name evidence="2" type="ORF">CLV68_3827</name>
</gene>
<reference evidence="2 3" key="1">
    <citation type="submission" date="2018-10" db="EMBL/GenBank/DDBJ databases">
        <title>Genomic Encyclopedia of Archaeal and Bacterial Type Strains, Phase II (KMG-II): from individual species to whole genera.</title>
        <authorList>
            <person name="Goeker M."/>
        </authorList>
    </citation>
    <scope>NUCLEOTIDE SEQUENCE [LARGE SCALE GENOMIC DNA]</scope>
    <source>
        <strain evidence="2 3">DSM 45657</strain>
    </source>
</reference>
<organism evidence="2 3">
    <name type="scientific">Actinokineospora cianjurensis</name>
    <dbReference type="NCBI Taxonomy" id="585224"/>
    <lineage>
        <taxon>Bacteria</taxon>
        <taxon>Bacillati</taxon>
        <taxon>Actinomycetota</taxon>
        <taxon>Actinomycetes</taxon>
        <taxon>Pseudonocardiales</taxon>
        <taxon>Pseudonocardiaceae</taxon>
        <taxon>Actinokineospora</taxon>
    </lineage>
</organism>
<evidence type="ECO:0000313" key="2">
    <source>
        <dbReference type="EMBL" id="RLK59340.1"/>
    </source>
</evidence>
<evidence type="ECO:0000313" key="3">
    <source>
        <dbReference type="Proteomes" id="UP000282454"/>
    </source>
</evidence>
<proteinExistence type="predicted"/>
<name>A0A421B4X8_9PSEU</name>
<comment type="caution">
    <text evidence="2">The sequence shown here is derived from an EMBL/GenBank/DDBJ whole genome shotgun (WGS) entry which is preliminary data.</text>
</comment>
<dbReference type="AlphaFoldDB" id="A0A421B4X8"/>
<dbReference type="EMBL" id="RCDD01000002">
    <property type="protein sequence ID" value="RLK59340.1"/>
    <property type="molecule type" value="Genomic_DNA"/>
</dbReference>
<keyword evidence="3" id="KW-1185">Reference proteome</keyword>
<dbReference type="InterPro" id="IPR027860">
    <property type="entry name" value="DUF4429"/>
</dbReference>
<dbReference type="RefSeq" id="WP_121392142.1">
    <property type="nucleotide sequence ID" value="NZ_RCDD01000002.1"/>
</dbReference>
<protein>
    <recommendedName>
        <fullName evidence="1">DUF4429 domain-containing protein</fullName>
    </recommendedName>
</protein>
<feature type="domain" description="DUF4429" evidence="1">
    <location>
        <begin position="8"/>
        <end position="93"/>
    </location>
</feature>